<reference evidence="2" key="2">
    <citation type="submission" date="2023-06" db="EMBL/GenBank/DDBJ databases">
        <authorList>
            <consortium name="Lawrence Berkeley National Laboratory"/>
            <person name="Haridas S."/>
            <person name="Hensen N."/>
            <person name="Bonometti L."/>
            <person name="Westerberg I."/>
            <person name="Brannstrom I.O."/>
            <person name="Guillou S."/>
            <person name="Cros-Aarteil S."/>
            <person name="Calhoun S."/>
            <person name="Kuo A."/>
            <person name="Mondo S."/>
            <person name="Pangilinan J."/>
            <person name="Riley R."/>
            <person name="Labutti K."/>
            <person name="Andreopoulos B."/>
            <person name="Lipzen A."/>
            <person name="Chen C."/>
            <person name="Yanf M."/>
            <person name="Daum C."/>
            <person name="Ng V."/>
            <person name="Clum A."/>
            <person name="Steindorff A."/>
            <person name="Ohm R."/>
            <person name="Martin F."/>
            <person name="Silar P."/>
            <person name="Natvig D."/>
            <person name="Lalanne C."/>
            <person name="Gautier V."/>
            <person name="Ament-Velasquez S.L."/>
            <person name="Kruys A."/>
            <person name="Hutchinson M.I."/>
            <person name="Powell A.J."/>
            <person name="Barry K."/>
            <person name="Miller A.N."/>
            <person name="Grigoriev I.V."/>
            <person name="Debuchy R."/>
            <person name="Gladieux P."/>
            <person name="Thoren M.H."/>
            <person name="Johannesson H."/>
        </authorList>
    </citation>
    <scope>NUCLEOTIDE SEQUENCE</scope>
    <source>
        <strain evidence="2">CBS 118394</strain>
    </source>
</reference>
<accession>A0AAE0M4T1</accession>
<organism evidence="2 3">
    <name type="scientific">Apodospora peruviana</name>
    <dbReference type="NCBI Taxonomy" id="516989"/>
    <lineage>
        <taxon>Eukaryota</taxon>
        <taxon>Fungi</taxon>
        <taxon>Dikarya</taxon>
        <taxon>Ascomycota</taxon>
        <taxon>Pezizomycotina</taxon>
        <taxon>Sordariomycetes</taxon>
        <taxon>Sordariomycetidae</taxon>
        <taxon>Sordariales</taxon>
        <taxon>Lasiosphaeriaceae</taxon>
        <taxon>Apodospora</taxon>
    </lineage>
</organism>
<dbReference type="AlphaFoldDB" id="A0AAE0M4T1"/>
<evidence type="ECO:0000313" key="3">
    <source>
        <dbReference type="Proteomes" id="UP001283341"/>
    </source>
</evidence>
<feature type="compositionally biased region" description="Polar residues" evidence="1">
    <location>
        <begin position="20"/>
        <end position="34"/>
    </location>
</feature>
<sequence length="102" mass="10911">MASSTTNTAAAAGSQAASAPNRQQPQQAIQIDTTDLSKDLTSPTSPSTAHSAADAQRAMDSTGAWKPRMDRRQSWSQQEYKHTLQMSKVGNDQPGSGFTERS</sequence>
<feature type="compositionally biased region" description="Polar residues" evidence="1">
    <location>
        <begin position="74"/>
        <end position="96"/>
    </location>
</feature>
<comment type="caution">
    <text evidence="2">The sequence shown here is derived from an EMBL/GenBank/DDBJ whole genome shotgun (WGS) entry which is preliminary data.</text>
</comment>
<keyword evidence="3" id="KW-1185">Reference proteome</keyword>
<name>A0AAE0M4T1_9PEZI</name>
<protein>
    <submittedName>
        <fullName evidence="2">Uncharacterized protein</fullName>
    </submittedName>
</protein>
<dbReference type="EMBL" id="JAUEDM010000004">
    <property type="protein sequence ID" value="KAK3318723.1"/>
    <property type="molecule type" value="Genomic_DNA"/>
</dbReference>
<gene>
    <name evidence="2" type="ORF">B0H66DRAFT_248638</name>
</gene>
<feature type="region of interest" description="Disordered" evidence="1">
    <location>
        <begin position="1"/>
        <end position="102"/>
    </location>
</feature>
<evidence type="ECO:0000313" key="2">
    <source>
        <dbReference type="EMBL" id="KAK3318723.1"/>
    </source>
</evidence>
<proteinExistence type="predicted"/>
<reference evidence="2" key="1">
    <citation type="journal article" date="2023" name="Mol. Phylogenet. Evol.">
        <title>Genome-scale phylogeny and comparative genomics of the fungal order Sordariales.</title>
        <authorList>
            <person name="Hensen N."/>
            <person name="Bonometti L."/>
            <person name="Westerberg I."/>
            <person name="Brannstrom I.O."/>
            <person name="Guillou S."/>
            <person name="Cros-Aarteil S."/>
            <person name="Calhoun S."/>
            <person name="Haridas S."/>
            <person name="Kuo A."/>
            <person name="Mondo S."/>
            <person name="Pangilinan J."/>
            <person name="Riley R."/>
            <person name="LaButti K."/>
            <person name="Andreopoulos B."/>
            <person name="Lipzen A."/>
            <person name="Chen C."/>
            <person name="Yan M."/>
            <person name="Daum C."/>
            <person name="Ng V."/>
            <person name="Clum A."/>
            <person name="Steindorff A."/>
            <person name="Ohm R.A."/>
            <person name="Martin F."/>
            <person name="Silar P."/>
            <person name="Natvig D.O."/>
            <person name="Lalanne C."/>
            <person name="Gautier V."/>
            <person name="Ament-Velasquez S.L."/>
            <person name="Kruys A."/>
            <person name="Hutchinson M.I."/>
            <person name="Powell A.J."/>
            <person name="Barry K."/>
            <person name="Miller A.N."/>
            <person name="Grigoriev I.V."/>
            <person name="Debuchy R."/>
            <person name="Gladieux P."/>
            <person name="Hiltunen Thoren M."/>
            <person name="Johannesson H."/>
        </authorList>
    </citation>
    <scope>NUCLEOTIDE SEQUENCE</scope>
    <source>
        <strain evidence="2">CBS 118394</strain>
    </source>
</reference>
<feature type="compositionally biased region" description="Low complexity" evidence="1">
    <location>
        <begin position="1"/>
        <end position="19"/>
    </location>
</feature>
<evidence type="ECO:0000256" key="1">
    <source>
        <dbReference type="SAM" id="MobiDB-lite"/>
    </source>
</evidence>
<dbReference type="Proteomes" id="UP001283341">
    <property type="component" value="Unassembled WGS sequence"/>
</dbReference>
<feature type="compositionally biased region" description="Low complexity" evidence="1">
    <location>
        <begin position="41"/>
        <end position="55"/>
    </location>
</feature>